<organism evidence="11 12">
    <name type="scientific">Lysobacter brunescens</name>
    <dbReference type="NCBI Taxonomy" id="262323"/>
    <lineage>
        <taxon>Bacteria</taxon>
        <taxon>Pseudomonadati</taxon>
        <taxon>Pseudomonadota</taxon>
        <taxon>Gammaproteobacteria</taxon>
        <taxon>Lysobacterales</taxon>
        <taxon>Lysobacteraceae</taxon>
        <taxon>Lysobacter</taxon>
    </lineage>
</organism>
<dbReference type="GO" id="GO:0005524">
    <property type="term" value="F:ATP binding"/>
    <property type="evidence" value="ECO:0007669"/>
    <property type="project" value="UniProtKB-KW"/>
</dbReference>
<evidence type="ECO:0000256" key="2">
    <source>
        <dbReference type="ARBA" id="ARBA00004651"/>
    </source>
</evidence>
<dbReference type="PANTHER" id="PTHR44936:SF10">
    <property type="entry name" value="SENSOR PROTEIN RSTB"/>
    <property type="match status" value="1"/>
</dbReference>
<comment type="caution">
    <text evidence="11">The sequence shown here is derived from an EMBL/GenBank/DDBJ whole genome shotgun (WGS) entry which is preliminary data.</text>
</comment>
<reference evidence="12" key="1">
    <citation type="journal article" date="2019" name="Int. J. Syst. Evol. Microbiol.">
        <title>The Global Catalogue of Microorganisms (GCM) 10K type strain sequencing project: providing services to taxonomists for standard genome sequencing and annotation.</title>
        <authorList>
            <consortium name="The Broad Institute Genomics Platform"/>
            <consortium name="The Broad Institute Genome Sequencing Center for Infectious Disease"/>
            <person name="Wu L."/>
            <person name="Ma J."/>
        </authorList>
    </citation>
    <scope>NUCLEOTIDE SEQUENCE [LARGE SCALE GENOMIC DNA]</scope>
    <source>
        <strain evidence="12">CCUG 55585</strain>
    </source>
</reference>
<keyword evidence="8 11" id="KW-0067">ATP-binding</keyword>
<dbReference type="Gene3D" id="3.30.565.10">
    <property type="entry name" value="Histidine kinase-like ATPase, C-terminal domain"/>
    <property type="match status" value="1"/>
</dbReference>
<dbReference type="SUPFAM" id="SSF47384">
    <property type="entry name" value="Homodimeric domain of signal transducing histidine kinase"/>
    <property type="match status" value="1"/>
</dbReference>
<dbReference type="SUPFAM" id="SSF55874">
    <property type="entry name" value="ATPase domain of HSP90 chaperone/DNA topoisomerase II/histidine kinase"/>
    <property type="match status" value="1"/>
</dbReference>
<name>A0ABW2YAX1_9GAMM</name>
<feature type="transmembrane region" description="Helical" evidence="9">
    <location>
        <begin position="32"/>
        <end position="53"/>
    </location>
</feature>
<evidence type="ECO:0000256" key="4">
    <source>
        <dbReference type="ARBA" id="ARBA00022475"/>
    </source>
</evidence>
<dbReference type="InterPro" id="IPR036097">
    <property type="entry name" value="HisK_dim/P_sf"/>
</dbReference>
<keyword evidence="9" id="KW-0812">Transmembrane</keyword>
<dbReference type="EMBL" id="JBHTIF010000001">
    <property type="protein sequence ID" value="MFD0724827.1"/>
    <property type="molecule type" value="Genomic_DNA"/>
</dbReference>
<proteinExistence type="predicted"/>
<evidence type="ECO:0000256" key="1">
    <source>
        <dbReference type="ARBA" id="ARBA00000085"/>
    </source>
</evidence>
<evidence type="ECO:0000256" key="7">
    <source>
        <dbReference type="ARBA" id="ARBA00022777"/>
    </source>
</evidence>
<feature type="transmembrane region" description="Helical" evidence="9">
    <location>
        <begin position="141"/>
        <end position="164"/>
    </location>
</feature>
<gene>
    <name evidence="11" type="ORF">ACFQ0E_04360</name>
</gene>
<feature type="transmembrane region" description="Helical" evidence="9">
    <location>
        <begin position="95"/>
        <end position="121"/>
    </location>
</feature>
<keyword evidence="5" id="KW-0808">Transferase</keyword>
<dbReference type="Pfam" id="PF02518">
    <property type="entry name" value="HATPase_c"/>
    <property type="match status" value="1"/>
</dbReference>
<evidence type="ECO:0000313" key="11">
    <source>
        <dbReference type="EMBL" id="MFD0724827.1"/>
    </source>
</evidence>
<feature type="domain" description="Histidine kinase" evidence="10">
    <location>
        <begin position="197"/>
        <end position="398"/>
    </location>
</feature>
<dbReference type="InterPro" id="IPR050980">
    <property type="entry name" value="2C_sensor_his_kinase"/>
</dbReference>
<dbReference type="PANTHER" id="PTHR44936">
    <property type="entry name" value="SENSOR PROTEIN CREC"/>
    <property type="match status" value="1"/>
</dbReference>
<dbReference type="InterPro" id="IPR036890">
    <property type="entry name" value="HATPase_C_sf"/>
</dbReference>
<feature type="transmembrane region" description="Helical" evidence="9">
    <location>
        <begin position="6"/>
        <end position="25"/>
    </location>
</feature>
<evidence type="ECO:0000256" key="6">
    <source>
        <dbReference type="ARBA" id="ARBA00022741"/>
    </source>
</evidence>
<evidence type="ECO:0000256" key="5">
    <source>
        <dbReference type="ARBA" id="ARBA00022679"/>
    </source>
</evidence>
<sequence length="404" mass="43294">MLPLLIPLRYLAVAGQLATMLFVAWRLGLGIPLAPMLSVSVALLVFNVVLHLWWRRGGQGGSRLLMTQLVVDMAALTALLYLAGGPANPFVSLYLVPVAIAAVGLDLLPVLGLAVLSALLYTGLMRWHVPLPTVHGRDFELHIVGMWINFLLTVTIMAVVLGRFMATVKRQRRALAEARERALRDESVLALGTLAAGTAHELNTPLTTMGLLLDDWQDGHAPDDEDLALMRAQLAHCRDHVRTLADLARRGDADEPLPRDADGLLRDCVDRWRLLRPSVMVSLDAGADRHAVRVDATLPQALIHLFNNAADANARSGADAAVEIASRIVEGRLCIAVCDRGDGPDALAAFARAERSAHNLGVGLMISNASIERAGGAVRQFARDGGGCITAIVLPLANDEAVAP</sequence>
<dbReference type="InterPro" id="IPR005467">
    <property type="entry name" value="His_kinase_dom"/>
</dbReference>
<keyword evidence="6" id="KW-0547">Nucleotide-binding</keyword>
<dbReference type="EC" id="2.7.13.3" evidence="3"/>
<protein>
    <recommendedName>
        <fullName evidence="3">histidine kinase</fullName>
        <ecNumber evidence="3">2.7.13.3</ecNumber>
    </recommendedName>
</protein>
<evidence type="ECO:0000259" key="10">
    <source>
        <dbReference type="PROSITE" id="PS50109"/>
    </source>
</evidence>
<evidence type="ECO:0000256" key="8">
    <source>
        <dbReference type="ARBA" id="ARBA00022840"/>
    </source>
</evidence>
<keyword evidence="9" id="KW-1133">Transmembrane helix</keyword>
<evidence type="ECO:0000313" key="12">
    <source>
        <dbReference type="Proteomes" id="UP001597110"/>
    </source>
</evidence>
<dbReference type="CDD" id="cd00082">
    <property type="entry name" value="HisKA"/>
    <property type="match status" value="1"/>
</dbReference>
<dbReference type="RefSeq" id="WP_386822466.1">
    <property type="nucleotide sequence ID" value="NZ_JBHTIF010000001.1"/>
</dbReference>
<dbReference type="InterPro" id="IPR003594">
    <property type="entry name" value="HATPase_dom"/>
</dbReference>
<comment type="subcellular location">
    <subcellularLocation>
        <location evidence="2">Cell membrane</location>
        <topology evidence="2">Multi-pass membrane protein</topology>
    </subcellularLocation>
</comment>
<keyword evidence="12" id="KW-1185">Reference proteome</keyword>
<dbReference type="PROSITE" id="PS50109">
    <property type="entry name" value="HIS_KIN"/>
    <property type="match status" value="1"/>
</dbReference>
<accession>A0ABW2YAX1</accession>
<evidence type="ECO:0000256" key="9">
    <source>
        <dbReference type="SAM" id="Phobius"/>
    </source>
</evidence>
<evidence type="ECO:0000256" key="3">
    <source>
        <dbReference type="ARBA" id="ARBA00012438"/>
    </source>
</evidence>
<keyword evidence="9" id="KW-0472">Membrane</keyword>
<keyword evidence="4" id="KW-1003">Cell membrane</keyword>
<keyword evidence="7" id="KW-0418">Kinase</keyword>
<comment type="catalytic activity">
    <reaction evidence="1">
        <text>ATP + protein L-histidine = ADP + protein N-phospho-L-histidine.</text>
        <dbReference type="EC" id="2.7.13.3"/>
    </reaction>
</comment>
<dbReference type="SMART" id="SM00388">
    <property type="entry name" value="HisKA"/>
    <property type="match status" value="1"/>
</dbReference>
<dbReference type="Gene3D" id="1.10.287.130">
    <property type="match status" value="1"/>
</dbReference>
<dbReference type="Proteomes" id="UP001597110">
    <property type="component" value="Unassembled WGS sequence"/>
</dbReference>
<dbReference type="InterPro" id="IPR003661">
    <property type="entry name" value="HisK_dim/P_dom"/>
</dbReference>